<name>M4C567_HYAAE</name>
<proteinExistence type="predicted"/>
<keyword evidence="2" id="KW-1185">Reference proteome</keyword>
<reference evidence="1" key="2">
    <citation type="submission" date="2015-06" db="UniProtKB">
        <authorList>
            <consortium name="EnsemblProtists"/>
        </authorList>
    </citation>
    <scope>IDENTIFICATION</scope>
    <source>
        <strain evidence="1">Emoy2</strain>
    </source>
</reference>
<dbReference type="InParanoid" id="M4C567"/>
<reference evidence="2" key="1">
    <citation type="journal article" date="2010" name="Science">
        <title>Signatures of adaptation to obligate biotrophy in the Hyaloperonospora arabidopsidis genome.</title>
        <authorList>
            <person name="Baxter L."/>
            <person name="Tripathy S."/>
            <person name="Ishaque N."/>
            <person name="Boot N."/>
            <person name="Cabral A."/>
            <person name="Kemen E."/>
            <person name="Thines M."/>
            <person name="Ah-Fong A."/>
            <person name="Anderson R."/>
            <person name="Badejoko W."/>
            <person name="Bittner-Eddy P."/>
            <person name="Boore J.L."/>
            <person name="Chibucos M.C."/>
            <person name="Coates M."/>
            <person name="Dehal P."/>
            <person name="Delehaunty K."/>
            <person name="Dong S."/>
            <person name="Downton P."/>
            <person name="Dumas B."/>
            <person name="Fabro G."/>
            <person name="Fronick C."/>
            <person name="Fuerstenberg S.I."/>
            <person name="Fulton L."/>
            <person name="Gaulin E."/>
            <person name="Govers F."/>
            <person name="Hughes L."/>
            <person name="Humphray S."/>
            <person name="Jiang R.H."/>
            <person name="Judelson H."/>
            <person name="Kamoun S."/>
            <person name="Kyung K."/>
            <person name="Meijer H."/>
            <person name="Minx P."/>
            <person name="Morris P."/>
            <person name="Nelson J."/>
            <person name="Phuntumart V."/>
            <person name="Qutob D."/>
            <person name="Rehmany A."/>
            <person name="Rougon-Cardoso A."/>
            <person name="Ryden P."/>
            <person name="Torto-Alalibo T."/>
            <person name="Studholme D."/>
            <person name="Wang Y."/>
            <person name="Win J."/>
            <person name="Wood J."/>
            <person name="Clifton S.W."/>
            <person name="Rogers J."/>
            <person name="Van den Ackerveken G."/>
            <person name="Jones J.D."/>
            <person name="McDowell J.M."/>
            <person name="Beynon J."/>
            <person name="Tyler B.M."/>
        </authorList>
    </citation>
    <scope>NUCLEOTIDE SEQUENCE [LARGE SCALE GENOMIC DNA]</scope>
    <source>
        <strain evidence="2">Emoy2</strain>
    </source>
</reference>
<dbReference type="VEuPathDB" id="FungiDB:HpaG814242"/>
<accession>M4C567</accession>
<organism evidence="1 2">
    <name type="scientific">Hyaloperonospora arabidopsidis (strain Emoy2)</name>
    <name type="common">Downy mildew agent</name>
    <name type="synonym">Peronospora arabidopsidis</name>
    <dbReference type="NCBI Taxonomy" id="559515"/>
    <lineage>
        <taxon>Eukaryota</taxon>
        <taxon>Sar</taxon>
        <taxon>Stramenopiles</taxon>
        <taxon>Oomycota</taxon>
        <taxon>Peronosporomycetes</taxon>
        <taxon>Peronosporales</taxon>
        <taxon>Peronosporaceae</taxon>
        <taxon>Hyaloperonospora</taxon>
    </lineage>
</organism>
<dbReference type="EnsemblProtists" id="HpaT814242">
    <property type="protein sequence ID" value="HpaP814242"/>
    <property type="gene ID" value="HpaG814242"/>
</dbReference>
<dbReference type="eggNOG" id="ENOG502S35A">
    <property type="taxonomic scope" value="Eukaryota"/>
</dbReference>
<dbReference type="AlphaFoldDB" id="M4C567"/>
<sequence>MSHVTWRSSWSISADVNVQLASETTLSLTPLPLHLTHPADNVVVPCKLSLLWTQQPLCCSDLQLEVRCSARHVELYVESTRRNLLGEDELGEVYLGTFRGTKECSEPPLFVMSPCITQSDRTGDVLQSLHAMHVKFVSLTGDKSVLKVHEFQCEVAAAMHEDQRGHSTASILDVEILLRDFQMKMESEMETTMKQVIDAKLSMLSRRLALSEQALFQMHKKMDAKHADVQDSLSQIRLQFSHFENELSRISIVNDEAKQHVYEGQNELKAKAVEKTGNEQLEGAPVATKTVVD</sequence>
<evidence type="ECO:0000313" key="2">
    <source>
        <dbReference type="Proteomes" id="UP000011713"/>
    </source>
</evidence>
<protein>
    <submittedName>
        <fullName evidence="1">Uncharacterized protein</fullName>
    </submittedName>
</protein>
<dbReference type="HOGENOM" id="CLU_073224_1_0_1"/>
<dbReference type="EMBL" id="JH598309">
    <property type="status" value="NOT_ANNOTATED_CDS"/>
    <property type="molecule type" value="Genomic_DNA"/>
</dbReference>
<dbReference type="OMA" id="FKQSDRD"/>
<dbReference type="Proteomes" id="UP000011713">
    <property type="component" value="Unassembled WGS sequence"/>
</dbReference>
<evidence type="ECO:0000313" key="1">
    <source>
        <dbReference type="EnsemblProtists" id="HpaP814242"/>
    </source>
</evidence>